<feature type="transmembrane region" description="Helical" evidence="1">
    <location>
        <begin position="207"/>
        <end position="225"/>
    </location>
</feature>
<organism evidence="2 3">
    <name type="scientific">Paraburkholderia youngii</name>
    <dbReference type="NCBI Taxonomy" id="2782701"/>
    <lineage>
        <taxon>Bacteria</taxon>
        <taxon>Pseudomonadati</taxon>
        <taxon>Pseudomonadota</taxon>
        <taxon>Betaproteobacteria</taxon>
        <taxon>Burkholderiales</taxon>
        <taxon>Burkholderiaceae</taxon>
        <taxon>Paraburkholderia</taxon>
    </lineage>
</organism>
<reference evidence="2 3" key="1">
    <citation type="submission" date="2020-08" db="EMBL/GenBank/DDBJ databases">
        <title>Genomic Encyclopedia of Type Strains, Phase IV (KMG-V): Genome sequencing to study the core and pangenomes of soil and plant-associated prokaryotes.</title>
        <authorList>
            <person name="Whitman W."/>
        </authorList>
    </citation>
    <scope>NUCLEOTIDE SEQUENCE [LARGE SCALE GENOMIC DNA]</scope>
    <source>
        <strain evidence="2 3">JPY162</strain>
    </source>
</reference>
<proteinExistence type="predicted"/>
<accession>A0A7W8L7A6</accession>
<evidence type="ECO:0000313" key="3">
    <source>
        <dbReference type="Proteomes" id="UP000592820"/>
    </source>
</evidence>
<protein>
    <submittedName>
        <fullName evidence="2">VIT1/CCC1 family predicted Fe2+/Mn2+ transporter</fullName>
    </submittedName>
</protein>
<dbReference type="EMBL" id="JACHDE010000006">
    <property type="protein sequence ID" value="MBB5401810.1"/>
    <property type="molecule type" value="Genomic_DNA"/>
</dbReference>
<gene>
    <name evidence="2" type="ORF">HDG41_003893</name>
</gene>
<dbReference type="AlphaFoldDB" id="A0A7W8L7A6"/>
<keyword evidence="1" id="KW-0472">Membrane</keyword>
<sequence length="226" mass="23964">MDATGHTERENVGDREPVLDVVDRVCELCFGLFMALTFVGTVSAVGAGADAGHKMFYTALGCNLAWGLADAVMYLVRTLVSRGRRMTVAHSVRSEPDAAAGVRALRDAMAAWLKPLIGDTELESIRRRVAARPDLPQRAIFVRDDFVAAAAIFVLVVASTFPVALPFVLFAHVPTALIVSRVLTIAMLFGSGMALGQYAGFRGWQAGLAMAAVGVLLTMAIIALGG</sequence>
<evidence type="ECO:0000256" key="1">
    <source>
        <dbReference type="SAM" id="Phobius"/>
    </source>
</evidence>
<keyword evidence="1" id="KW-0812">Transmembrane</keyword>
<feature type="transmembrane region" description="Helical" evidence="1">
    <location>
        <begin position="25"/>
        <end position="49"/>
    </location>
</feature>
<dbReference type="RefSeq" id="WP_184226801.1">
    <property type="nucleotide sequence ID" value="NZ_JACHDE010000006.1"/>
</dbReference>
<dbReference type="Proteomes" id="UP000592820">
    <property type="component" value="Unassembled WGS sequence"/>
</dbReference>
<feature type="transmembrane region" description="Helical" evidence="1">
    <location>
        <begin position="55"/>
        <end position="76"/>
    </location>
</feature>
<comment type="caution">
    <text evidence="2">The sequence shown here is derived from an EMBL/GenBank/DDBJ whole genome shotgun (WGS) entry which is preliminary data.</text>
</comment>
<name>A0A7W8L7A6_9BURK</name>
<evidence type="ECO:0000313" key="2">
    <source>
        <dbReference type="EMBL" id="MBB5401810.1"/>
    </source>
</evidence>
<keyword evidence="1" id="KW-1133">Transmembrane helix</keyword>
<feature type="transmembrane region" description="Helical" evidence="1">
    <location>
        <begin position="176"/>
        <end position="195"/>
    </location>
</feature>
<feature type="transmembrane region" description="Helical" evidence="1">
    <location>
        <begin position="146"/>
        <end position="170"/>
    </location>
</feature>